<name>A0A2S2N7Q2_SCHGA</name>
<dbReference type="EMBL" id="GGMR01000551">
    <property type="protein sequence ID" value="MBY13170.1"/>
    <property type="molecule type" value="Transcribed_RNA"/>
</dbReference>
<sequence>MKQQAKITSKLPGQIFSETVINQPKEVLYQLPCENSIKRTLRNQRTGNHPNDGNCDDLKTLKVEGEWALYHNENLLLHDNGTDAEERILVFGTDNELQLLVDADTWFLDGNFKLAPKPFLQLYVIRIEKNSVYVSTLFILMQNKTRSSYESMFSTILNICKD</sequence>
<evidence type="ECO:0000313" key="1">
    <source>
        <dbReference type="EMBL" id="MBY13170.1"/>
    </source>
</evidence>
<reference evidence="1" key="1">
    <citation type="submission" date="2018-04" db="EMBL/GenBank/DDBJ databases">
        <title>Transcriptome of Schizaphis graminum biotype I.</title>
        <authorList>
            <person name="Scully E.D."/>
            <person name="Geib S.M."/>
            <person name="Palmer N.A."/>
            <person name="Koch K."/>
            <person name="Bradshaw J."/>
            <person name="Heng-Moss T."/>
            <person name="Sarath G."/>
        </authorList>
    </citation>
    <scope>NUCLEOTIDE SEQUENCE</scope>
</reference>
<proteinExistence type="predicted"/>
<gene>
    <name evidence="1" type="ORF">g.1492</name>
</gene>
<accession>A0A2S2N7Q2</accession>
<evidence type="ECO:0008006" key="2">
    <source>
        <dbReference type="Google" id="ProtNLM"/>
    </source>
</evidence>
<dbReference type="AlphaFoldDB" id="A0A2S2N7Q2"/>
<protein>
    <recommendedName>
        <fullName evidence="2">MULE transposase domain-containing protein</fullName>
    </recommendedName>
</protein>
<organism evidence="1">
    <name type="scientific">Schizaphis graminum</name>
    <name type="common">Green bug aphid</name>
    <dbReference type="NCBI Taxonomy" id="13262"/>
    <lineage>
        <taxon>Eukaryota</taxon>
        <taxon>Metazoa</taxon>
        <taxon>Ecdysozoa</taxon>
        <taxon>Arthropoda</taxon>
        <taxon>Hexapoda</taxon>
        <taxon>Insecta</taxon>
        <taxon>Pterygota</taxon>
        <taxon>Neoptera</taxon>
        <taxon>Paraneoptera</taxon>
        <taxon>Hemiptera</taxon>
        <taxon>Sternorrhyncha</taxon>
        <taxon>Aphidomorpha</taxon>
        <taxon>Aphidoidea</taxon>
        <taxon>Aphididae</taxon>
        <taxon>Aphidini</taxon>
        <taxon>Schizaphis</taxon>
    </lineage>
</organism>